<accession>A0A926XUZ1</accession>
<protein>
    <recommendedName>
        <fullName evidence="2">DUF6249 domain-containing protein</fullName>
    </recommendedName>
</protein>
<organism evidence="3 4">
    <name type="scientific">Spirosoma profusum</name>
    <dbReference type="NCBI Taxonomy" id="2771354"/>
    <lineage>
        <taxon>Bacteria</taxon>
        <taxon>Pseudomonadati</taxon>
        <taxon>Bacteroidota</taxon>
        <taxon>Cytophagia</taxon>
        <taxon>Cytophagales</taxon>
        <taxon>Cytophagaceae</taxon>
        <taxon>Spirosoma</taxon>
    </lineage>
</organism>
<dbReference type="Proteomes" id="UP000598820">
    <property type="component" value="Unassembled WGS sequence"/>
</dbReference>
<proteinExistence type="predicted"/>
<feature type="domain" description="DUF6249" evidence="2">
    <location>
        <begin position="33"/>
        <end position="107"/>
    </location>
</feature>
<sequence length="115" mass="13209">MEEQYGIQGAYVILSISFGIYLTMRPLTTYLLRRRLLELGQWSHEAHRQMKEENQSPRESLKWGLILFFTGIGFIVVHFLDVTFDSSLAYGVIMVSAAIGFLLYYLLVSSRPNAN</sequence>
<reference evidence="3" key="1">
    <citation type="submission" date="2020-09" db="EMBL/GenBank/DDBJ databases">
        <authorList>
            <person name="Kim M.K."/>
        </authorList>
    </citation>
    <scope>NUCLEOTIDE SEQUENCE</scope>
    <source>
        <strain evidence="3">BT702</strain>
    </source>
</reference>
<keyword evidence="1" id="KW-1133">Transmembrane helix</keyword>
<dbReference type="Pfam" id="PF19762">
    <property type="entry name" value="DUF6249"/>
    <property type="match status" value="1"/>
</dbReference>
<evidence type="ECO:0000313" key="4">
    <source>
        <dbReference type="Proteomes" id="UP000598820"/>
    </source>
</evidence>
<comment type="caution">
    <text evidence="3">The sequence shown here is derived from an EMBL/GenBank/DDBJ whole genome shotgun (WGS) entry which is preliminary data.</text>
</comment>
<name>A0A926XUZ1_9BACT</name>
<dbReference type="EMBL" id="JACWZY010000004">
    <property type="protein sequence ID" value="MBD2700270.1"/>
    <property type="molecule type" value="Genomic_DNA"/>
</dbReference>
<evidence type="ECO:0000313" key="3">
    <source>
        <dbReference type="EMBL" id="MBD2700270.1"/>
    </source>
</evidence>
<keyword evidence="1" id="KW-0812">Transmembrane</keyword>
<evidence type="ECO:0000256" key="1">
    <source>
        <dbReference type="SAM" id="Phobius"/>
    </source>
</evidence>
<keyword evidence="4" id="KW-1185">Reference proteome</keyword>
<dbReference type="RefSeq" id="WP_190886135.1">
    <property type="nucleotide sequence ID" value="NZ_JACWZY010000004.1"/>
</dbReference>
<feature type="transmembrane region" description="Helical" evidence="1">
    <location>
        <begin position="60"/>
        <end position="80"/>
    </location>
</feature>
<keyword evidence="1" id="KW-0472">Membrane</keyword>
<feature type="transmembrane region" description="Helical" evidence="1">
    <location>
        <begin position="6"/>
        <end position="24"/>
    </location>
</feature>
<gene>
    <name evidence="3" type="ORF">IC229_06475</name>
</gene>
<dbReference type="InterPro" id="IPR046216">
    <property type="entry name" value="DUF6249"/>
</dbReference>
<feature type="transmembrane region" description="Helical" evidence="1">
    <location>
        <begin position="86"/>
        <end position="107"/>
    </location>
</feature>
<dbReference type="AlphaFoldDB" id="A0A926XUZ1"/>
<evidence type="ECO:0000259" key="2">
    <source>
        <dbReference type="Pfam" id="PF19762"/>
    </source>
</evidence>